<evidence type="ECO:0000256" key="1">
    <source>
        <dbReference type="SAM" id="Coils"/>
    </source>
</evidence>
<dbReference type="OrthoDB" id="5416456at2759"/>
<sequence length="287" mass="31785">MERFRGFVQKLAIVGGGSGGGNDPSRPGTPASTTETLAAHLPLTKTYISQTFPRQAIVKAAEENDRKAEDAARLVKRVDRLICAHEEAARDLKGYVKQLAGIQKEVDDAARTAKSIQQQLLSLEELIAAAGRDELADLEKAEEARFEAYAREQRQKVEQLRRSYDQQLAEFQKERTRVLSDDGGGGGAKRKVEVRKNGLEQVRLEEEGGLEDFLGDEEIREIEDSAKMGKGKAKEEAPARKGKAKTKGKEKPPPSPLPPPPQQRKGNHAILADEDIEDEEEMLGFYR</sequence>
<evidence type="ECO:0000313" key="3">
    <source>
        <dbReference type="EMBL" id="KAA8899952.1"/>
    </source>
</evidence>
<keyword evidence="4" id="KW-1185">Reference proteome</keyword>
<dbReference type="EMBL" id="VXIS01000161">
    <property type="protein sequence ID" value="KAA8899952.1"/>
    <property type="molecule type" value="Genomic_DNA"/>
</dbReference>
<feature type="coiled-coil region" evidence="1">
    <location>
        <begin position="99"/>
        <end position="126"/>
    </location>
</feature>
<gene>
    <name evidence="3" type="ORF">FN846DRAFT_166866</name>
</gene>
<feature type="region of interest" description="Disordered" evidence="2">
    <location>
        <begin position="14"/>
        <end position="33"/>
    </location>
</feature>
<feature type="compositionally biased region" description="Basic and acidic residues" evidence="2">
    <location>
        <begin position="190"/>
        <end position="206"/>
    </location>
</feature>
<feature type="region of interest" description="Disordered" evidence="2">
    <location>
        <begin position="175"/>
        <end position="287"/>
    </location>
</feature>
<evidence type="ECO:0000256" key="2">
    <source>
        <dbReference type="SAM" id="MobiDB-lite"/>
    </source>
</evidence>
<comment type="caution">
    <text evidence="3">The sequence shown here is derived from an EMBL/GenBank/DDBJ whole genome shotgun (WGS) entry which is preliminary data.</text>
</comment>
<feature type="compositionally biased region" description="Pro residues" evidence="2">
    <location>
        <begin position="253"/>
        <end position="262"/>
    </location>
</feature>
<evidence type="ECO:0000313" key="4">
    <source>
        <dbReference type="Proteomes" id="UP000326924"/>
    </source>
</evidence>
<dbReference type="InParanoid" id="A0A5J5EQU9"/>
<keyword evidence="1" id="KW-0175">Coiled coil</keyword>
<feature type="compositionally biased region" description="Basic and acidic residues" evidence="2">
    <location>
        <begin position="222"/>
        <end position="239"/>
    </location>
</feature>
<reference evidence="3 4" key="1">
    <citation type="submission" date="2019-09" db="EMBL/GenBank/DDBJ databases">
        <title>Draft genome of the ectomycorrhizal ascomycete Sphaerosporella brunnea.</title>
        <authorList>
            <consortium name="DOE Joint Genome Institute"/>
            <person name="Benucci G.M."/>
            <person name="Marozzi G."/>
            <person name="Antonielli L."/>
            <person name="Sanchez S."/>
            <person name="Marco P."/>
            <person name="Wang X."/>
            <person name="Falini L.B."/>
            <person name="Barry K."/>
            <person name="Haridas S."/>
            <person name="Lipzen A."/>
            <person name="Labutti K."/>
            <person name="Grigoriev I.V."/>
            <person name="Murat C."/>
            <person name="Martin F."/>
            <person name="Albertini E."/>
            <person name="Donnini D."/>
            <person name="Bonito G."/>
        </authorList>
    </citation>
    <scope>NUCLEOTIDE SEQUENCE [LARGE SCALE GENOMIC DNA]</scope>
    <source>
        <strain evidence="3 4">Sb_GMNB300</strain>
    </source>
</reference>
<feature type="compositionally biased region" description="Acidic residues" evidence="2">
    <location>
        <begin position="272"/>
        <end position="287"/>
    </location>
</feature>
<feature type="compositionally biased region" description="Acidic residues" evidence="2">
    <location>
        <begin position="207"/>
        <end position="221"/>
    </location>
</feature>
<accession>A0A5J5EQU9</accession>
<protein>
    <submittedName>
        <fullName evidence="3">Uncharacterized protein</fullName>
    </submittedName>
</protein>
<dbReference type="Proteomes" id="UP000326924">
    <property type="component" value="Unassembled WGS sequence"/>
</dbReference>
<name>A0A5J5EQU9_9PEZI</name>
<dbReference type="AlphaFoldDB" id="A0A5J5EQU9"/>
<organism evidence="3 4">
    <name type="scientific">Sphaerosporella brunnea</name>
    <dbReference type="NCBI Taxonomy" id="1250544"/>
    <lineage>
        <taxon>Eukaryota</taxon>
        <taxon>Fungi</taxon>
        <taxon>Dikarya</taxon>
        <taxon>Ascomycota</taxon>
        <taxon>Pezizomycotina</taxon>
        <taxon>Pezizomycetes</taxon>
        <taxon>Pezizales</taxon>
        <taxon>Pyronemataceae</taxon>
        <taxon>Sphaerosporella</taxon>
    </lineage>
</organism>
<proteinExistence type="predicted"/>